<feature type="region of interest" description="Disordered" evidence="1">
    <location>
        <begin position="180"/>
        <end position="255"/>
    </location>
</feature>
<feature type="compositionally biased region" description="Basic residues" evidence="1">
    <location>
        <begin position="97"/>
        <end position="106"/>
    </location>
</feature>
<feature type="compositionally biased region" description="Pro residues" evidence="1">
    <location>
        <begin position="180"/>
        <end position="197"/>
    </location>
</feature>
<keyword evidence="2" id="KW-1133">Transmembrane helix</keyword>
<sequence length="255" mass="28255">MCALKRVNHDEPNHGARKITISGTMVEVESSIRLSIPENVLFQVLLRYLKAQQLDDDRFVIRLPSRICLTHQPQQQEPNNLISSKCSNHTEIDRAHRPALRRAPHRSFHDGSRPIDGPETSARVRRRERASSPSSSSSSSWTDADDETLLNVLFGITVFIGSLYWAAYLHILIMDYLGPPQPQQHQPPPPAPRPPPLQQQQQQQQTADAPSTSLGPAPTATPADRPPASSPTDDTTNVGSDNRPSTDVARTVFST</sequence>
<evidence type="ECO:0000313" key="3">
    <source>
        <dbReference type="EMBL" id="RDB19136.1"/>
    </source>
</evidence>
<proteinExistence type="predicted"/>
<keyword evidence="2" id="KW-0472">Membrane</keyword>
<protein>
    <submittedName>
        <fullName evidence="3">Uncharacterized protein</fullName>
    </submittedName>
</protein>
<evidence type="ECO:0000313" key="4">
    <source>
        <dbReference type="Proteomes" id="UP000076154"/>
    </source>
</evidence>
<comment type="caution">
    <text evidence="3">The sequence shown here is derived from an EMBL/GenBank/DDBJ whole genome shotgun (WGS) entry which is preliminary data.</text>
</comment>
<feature type="region of interest" description="Disordered" evidence="1">
    <location>
        <begin position="96"/>
        <end position="143"/>
    </location>
</feature>
<feature type="transmembrane region" description="Helical" evidence="2">
    <location>
        <begin position="149"/>
        <end position="173"/>
    </location>
</feature>
<dbReference type="EMBL" id="LUEZ02000084">
    <property type="protein sequence ID" value="RDB19136.1"/>
    <property type="molecule type" value="Genomic_DNA"/>
</dbReference>
<reference evidence="3" key="1">
    <citation type="submission" date="2018-04" db="EMBL/GenBank/DDBJ databases">
        <title>Whole genome sequencing of Hypsizygus marmoreus.</title>
        <authorList>
            <person name="Choi I.-G."/>
            <person name="Min B."/>
            <person name="Kim J.-G."/>
            <person name="Kim S."/>
            <person name="Oh Y.-L."/>
            <person name="Kong W.-S."/>
            <person name="Park H."/>
            <person name="Jeong J."/>
            <person name="Song E.-S."/>
        </authorList>
    </citation>
    <scope>NUCLEOTIDE SEQUENCE [LARGE SCALE GENOMIC DNA]</scope>
    <source>
        <strain evidence="3">51987-8</strain>
    </source>
</reference>
<dbReference type="AlphaFoldDB" id="A0A369JK22"/>
<dbReference type="Proteomes" id="UP000076154">
    <property type="component" value="Unassembled WGS sequence"/>
</dbReference>
<organism evidence="3 4">
    <name type="scientific">Hypsizygus marmoreus</name>
    <name type="common">White beech mushroom</name>
    <name type="synonym">Agaricus marmoreus</name>
    <dbReference type="NCBI Taxonomy" id="39966"/>
    <lineage>
        <taxon>Eukaryota</taxon>
        <taxon>Fungi</taxon>
        <taxon>Dikarya</taxon>
        <taxon>Basidiomycota</taxon>
        <taxon>Agaricomycotina</taxon>
        <taxon>Agaricomycetes</taxon>
        <taxon>Agaricomycetidae</taxon>
        <taxon>Agaricales</taxon>
        <taxon>Tricholomatineae</taxon>
        <taxon>Lyophyllaceae</taxon>
        <taxon>Hypsizygus</taxon>
    </lineage>
</organism>
<keyword evidence="4" id="KW-1185">Reference proteome</keyword>
<accession>A0A369JK22</accession>
<gene>
    <name evidence="3" type="ORF">Hypma_014268</name>
</gene>
<evidence type="ECO:0000256" key="2">
    <source>
        <dbReference type="SAM" id="Phobius"/>
    </source>
</evidence>
<feature type="compositionally biased region" description="Low complexity" evidence="1">
    <location>
        <begin position="131"/>
        <end position="140"/>
    </location>
</feature>
<keyword evidence="2" id="KW-0812">Transmembrane</keyword>
<evidence type="ECO:0000256" key="1">
    <source>
        <dbReference type="SAM" id="MobiDB-lite"/>
    </source>
</evidence>
<name>A0A369JK22_HYPMA</name>
<dbReference type="InParanoid" id="A0A369JK22"/>